<dbReference type="Proteomes" id="UP000001052">
    <property type="component" value="Chromosome"/>
</dbReference>
<evidence type="ECO:0000256" key="2">
    <source>
        <dbReference type="ARBA" id="ARBA00022475"/>
    </source>
</evidence>
<keyword evidence="4 11" id="KW-0808">Transferase</keyword>
<reference evidence="11 12" key="2">
    <citation type="journal article" date="2010" name="Stand. Genomic Sci.">
        <title>Complete genome sequence of Desulfohalobium retbaense type strain (HR(100)).</title>
        <authorList>
            <person name="Spring S."/>
            <person name="Nolan M."/>
            <person name="Lapidus A."/>
            <person name="Glavina Del Rio T."/>
            <person name="Copeland A."/>
            <person name="Tice H."/>
            <person name="Cheng J.F."/>
            <person name="Lucas S."/>
            <person name="Land M."/>
            <person name="Chen F."/>
            <person name="Bruce D."/>
            <person name="Goodwin L."/>
            <person name="Pitluck S."/>
            <person name="Ivanova N."/>
            <person name="Mavromatis K."/>
            <person name="Mikhailova N."/>
            <person name="Pati A."/>
            <person name="Chen A."/>
            <person name="Palaniappan K."/>
            <person name="Hauser L."/>
            <person name="Chang Y.J."/>
            <person name="Jeffries C.D."/>
            <person name="Munk C."/>
            <person name="Kiss H."/>
            <person name="Chain P."/>
            <person name="Han C."/>
            <person name="Brettin T."/>
            <person name="Detter J.C."/>
            <person name="Schuler E."/>
            <person name="Goker M."/>
            <person name="Rohde M."/>
            <person name="Bristow J."/>
            <person name="Eisen J.A."/>
            <person name="Markowitz V."/>
            <person name="Hugenholtz P."/>
            <person name="Kyrpides N.C."/>
            <person name="Klenk H.P."/>
        </authorList>
    </citation>
    <scope>NUCLEOTIDE SEQUENCE [LARGE SCALE GENOMIC DNA]</scope>
    <source>
        <strain evidence="11 12">DSM 5692</strain>
    </source>
</reference>
<evidence type="ECO:0000313" key="12">
    <source>
        <dbReference type="Proteomes" id="UP000001052"/>
    </source>
</evidence>
<evidence type="ECO:0000259" key="10">
    <source>
        <dbReference type="Pfam" id="PF00535"/>
    </source>
</evidence>
<evidence type="ECO:0000256" key="4">
    <source>
        <dbReference type="ARBA" id="ARBA00022679"/>
    </source>
</evidence>
<feature type="domain" description="Glycosyltransferase 2-like" evidence="10">
    <location>
        <begin position="14"/>
        <end position="176"/>
    </location>
</feature>
<feature type="transmembrane region" description="Helical" evidence="9">
    <location>
        <begin position="238"/>
        <end position="259"/>
    </location>
</feature>
<dbReference type="InterPro" id="IPR029044">
    <property type="entry name" value="Nucleotide-diphossugar_trans"/>
</dbReference>
<dbReference type="eggNOG" id="COG0463">
    <property type="taxonomic scope" value="Bacteria"/>
</dbReference>
<dbReference type="PANTHER" id="PTHR48090:SF1">
    <property type="entry name" value="PROPHAGE BACTOPRENOL GLUCOSYL TRANSFERASE HOMOLOG"/>
    <property type="match status" value="1"/>
</dbReference>
<evidence type="ECO:0000256" key="8">
    <source>
        <dbReference type="ARBA" id="ARBA00038152"/>
    </source>
</evidence>
<evidence type="ECO:0000256" key="1">
    <source>
        <dbReference type="ARBA" id="ARBA00004651"/>
    </source>
</evidence>
<name>C8X1N9_DESRD</name>
<evidence type="ECO:0000256" key="3">
    <source>
        <dbReference type="ARBA" id="ARBA00022676"/>
    </source>
</evidence>
<evidence type="ECO:0000256" key="6">
    <source>
        <dbReference type="ARBA" id="ARBA00022989"/>
    </source>
</evidence>
<dbReference type="InterPro" id="IPR001173">
    <property type="entry name" value="Glyco_trans_2-like"/>
</dbReference>
<keyword evidence="6 9" id="KW-1133">Transmembrane helix</keyword>
<comment type="subcellular location">
    <subcellularLocation>
        <location evidence="1">Cell membrane</location>
        <topology evidence="1">Multi-pass membrane protein</topology>
    </subcellularLocation>
</comment>
<evidence type="ECO:0000256" key="7">
    <source>
        <dbReference type="ARBA" id="ARBA00023136"/>
    </source>
</evidence>
<dbReference type="EMBL" id="CP001734">
    <property type="protein sequence ID" value="ACV68461.1"/>
    <property type="molecule type" value="Genomic_DNA"/>
</dbReference>
<dbReference type="KEGG" id="drt:Dret_1173"/>
<proteinExistence type="inferred from homology"/>
<dbReference type="GO" id="GO:0016757">
    <property type="term" value="F:glycosyltransferase activity"/>
    <property type="evidence" value="ECO:0007669"/>
    <property type="project" value="UniProtKB-KW"/>
</dbReference>
<dbReference type="CAZy" id="GT2">
    <property type="family name" value="Glycosyltransferase Family 2"/>
</dbReference>
<evidence type="ECO:0000256" key="5">
    <source>
        <dbReference type="ARBA" id="ARBA00022692"/>
    </source>
</evidence>
<keyword evidence="12" id="KW-1185">Reference proteome</keyword>
<dbReference type="Pfam" id="PF00535">
    <property type="entry name" value="Glycos_transf_2"/>
    <property type="match status" value="1"/>
</dbReference>
<dbReference type="SUPFAM" id="SSF53448">
    <property type="entry name" value="Nucleotide-diphospho-sugar transferases"/>
    <property type="match status" value="1"/>
</dbReference>
<keyword evidence="7 9" id="KW-0472">Membrane</keyword>
<dbReference type="HOGENOM" id="CLU_033536_0_1_7"/>
<dbReference type="PANTHER" id="PTHR48090">
    <property type="entry name" value="UNDECAPRENYL-PHOSPHATE 4-DEOXY-4-FORMAMIDO-L-ARABINOSE TRANSFERASE-RELATED"/>
    <property type="match status" value="1"/>
</dbReference>
<dbReference type="InterPro" id="IPR050256">
    <property type="entry name" value="Glycosyltransferase_2"/>
</dbReference>
<protein>
    <submittedName>
        <fullName evidence="11">Glycosyl transferase family 2</fullName>
    </submittedName>
</protein>
<accession>C8X1N9</accession>
<reference evidence="12" key="1">
    <citation type="submission" date="2009-09" db="EMBL/GenBank/DDBJ databases">
        <title>The complete chromosome of Desulfohalobium retbaense DSM 5692.</title>
        <authorList>
            <consortium name="US DOE Joint Genome Institute (JGI-PGF)"/>
            <person name="Lucas S."/>
            <person name="Copeland A."/>
            <person name="Lapidus A."/>
            <person name="Glavina del Rio T."/>
            <person name="Dalin E."/>
            <person name="Tice H."/>
            <person name="Bruce D."/>
            <person name="Goodwin L."/>
            <person name="Pitluck S."/>
            <person name="Kyrpides N."/>
            <person name="Mavromatis K."/>
            <person name="Ivanova N."/>
            <person name="Mikhailova N."/>
            <person name="Munk A.C."/>
            <person name="Brettin T."/>
            <person name="Detter J.C."/>
            <person name="Han C."/>
            <person name="Tapia R."/>
            <person name="Larimer F."/>
            <person name="Land M."/>
            <person name="Hauser L."/>
            <person name="Markowitz V."/>
            <person name="Cheng J.-F."/>
            <person name="Hugenholtz P."/>
            <person name="Woyke T."/>
            <person name="Wu D."/>
            <person name="Spring S."/>
            <person name="Klenk H.-P."/>
            <person name="Eisen J.A."/>
        </authorList>
    </citation>
    <scope>NUCLEOTIDE SEQUENCE [LARGE SCALE GENOMIC DNA]</scope>
    <source>
        <strain evidence="12">DSM 5692</strain>
    </source>
</reference>
<keyword evidence="2" id="KW-1003">Cell membrane</keyword>
<evidence type="ECO:0000313" key="11">
    <source>
        <dbReference type="EMBL" id="ACV68461.1"/>
    </source>
</evidence>
<comment type="similarity">
    <text evidence="8">Belongs to the glycosyltransferase 2 family. GtrB subfamily.</text>
</comment>
<dbReference type="Gene3D" id="3.90.550.10">
    <property type="entry name" value="Spore Coat Polysaccharide Biosynthesis Protein SpsA, Chain A"/>
    <property type="match status" value="1"/>
</dbReference>
<evidence type="ECO:0000256" key="9">
    <source>
        <dbReference type="SAM" id="Phobius"/>
    </source>
</evidence>
<dbReference type="GO" id="GO:0005886">
    <property type="term" value="C:plasma membrane"/>
    <property type="evidence" value="ECO:0007669"/>
    <property type="project" value="UniProtKB-SubCell"/>
</dbReference>
<keyword evidence="5 9" id="KW-0812">Transmembrane</keyword>
<dbReference type="CDD" id="cd04187">
    <property type="entry name" value="DPM1_like_bac"/>
    <property type="match status" value="1"/>
</dbReference>
<organism evidence="11 12">
    <name type="scientific">Desulfohalobium retbaense (strain ATCC 49708 / DSM 5692 / JCM 16813 / HR100)</name>
    <dbReference type="NCBI Taxonomy" id="485915"/>
    <lineage>
        <taxon>Bacteria</taxon>
        <taxon>Pseudomonadati</taxon>
        <taxon>Thermodesulfobacteriota</taxon>
        <taxon>Desulfovibrionia</taxon>
        <taxon>Desulfovibrionales</taxon>
        <taxon>Desulfohalobiaceae</taxon>
        <taxon>Desulfohalobium</taxon>
    </lineage>
</organism>
<dbReference type="AlphaFoldDB" id="C8X1N9"/>
<dbReference type="STRING" id="485915.Dret_1173"/>
<keyword evidence="3" id="KW-0328">Glycosyltransferase</keyword>
<feature type="transmembrane region" description="Helical" evidence="9">
    <location>
        <begin position="271"/>
        <end position="296"/>
    </location>
</feature>
<sequence>MFPKCEPHQPTMLSIICPLRDEEDSVQPFFARLLPVLKDLELDFEIICVNDGSQDKTLERLQAARELESRIRILDLSRNFGKEAALTCGLDHTRGQAVIPIDADLQDPPELIVDMVHMWQQGCEVVLAQRTDRSSDNWLKRKTAEWFYRLHNAISRPTIIPNVGDFRLMDRKVVEALKMLPERGRFMKGIFSWVGFRQAILPYARDVRKTGKSKFSTWRLWNFAMDGITSFSTVPLRIWTYLGLAIALASFAYGSFIVGRTLIFGRDFPGYASLITVILFFGGVQLIGLGVVGEYIGRIHTETKARPIYVVRERFEDVT</sequence>
<gene>
    <name evidence="11" type="ordered locus">Dret_1173</name>
</gene>
<dbReference type="FunFam" id="3.90.550.10:FF:000079">
    <property type="entry name" value="Probable glycosyl transferase"/>
    <property type="match status" value="1"/>
</dbReference>